<dbReference type="EMBL" id="BJOU01000001">
    <property type="protein sequence ID" value="GED98131.1"/>
    <property type="molecule type" value="Genomic_DNA"/>
</dbReference>
<dbReference type="InterPro" id="IPR015943">
    <property type="entry name" value="WD40/YVTN_repeat-like_dom_sf"/>
</dbReference>
<dbReference type="Proteomes" id="UP000444980">
    <property type="component" value="Unassembled WGS sequence"/>
</dbReference>
<feature type="region of interest" description="Disordered" evidence="1">
    <location>
        <begin position="26"/>
        <end position="50"/>
    </location>
</feature>
<dbReference type="SUPFAM" id="SSF101898">
    <property type="entry name" value="NHL repeat"/>
    <property type="match status" value="1"/>
</dbReference>
<dbReference type="PROSITE" id="PS51257">
    <property type="entry name" value="PROKAR_LIPOPROTEIN"/>
    <property type="match status" value="1"/>
</dbReference>
<accession>A0A7I9UZ67</accession>
<proteinExistence type="predicted"/>
<gene>
    <name evidence="3" type="ORF">nbrc107697_21700</name>
</gene>
<keyword evidence="3" id="KW-0449">Lipoprotein</keyword>
<sequence length="334" mass="34449">MRPHALVVLAATAVLTVGVAGCGSGDEHGRPDVPTVAPQTPLSAPPVAEPPAGAVVEAPRLGSAIALTTTARSLAAIARDGRSVSLFSPADPSRPALVAATPEVRAITADGDGFVAVGPASVARIAADGTTTVRPLARPGLSVAVDGPQVFVGTEHGHLLILDAALTQTRDIGGFVRVDEVAVGRFEGRRQIVVLDRAQSLVTTVDPNGGERGAALRAGNGATTLIADRFGRFLVANPRDGQLLGFYGNPLIMRFRFPVADGPYGLAYDSRRNLLWVSLTAANRVVGYDLSAGEPRERARFATVRQPDSIAVDPASGVVFVLSATGGGLQRVQP</sequence>
<reference evidence="4" key="1">
    <citation type="submission" date="2019-06" db="EMBL/GenBank/DDBJ databases">
        <title>Gordonia isolated from sludge of a wastewater treatment plant.</title>
        <authorList>
            <person name="Tamura T."/>
            <person name="Aoyama K."/>
            <person name="Kang Y."/>
            <person name="Saito S."/>
            <person name="Akiyama N."/>
            <person name="Yazawa K."/>
            <person name="Gonoi T."/>
            <person name="Mikami Y."/>
        </authorList>
    </citation>
    <scope>NUCLEOTIDE SEQUENCE [LARGE SCALE GENOMIC DNA]</scope>
    <source>
        <strain evidence="4">NBRC 107697</strain>
    </source>
</reference>
<evidence type="ECO:0000313" key="4">
    <source>
        <dbReference type="Proteomes" id="UP000444980"/>
    </source>
</evidence>
<keyword evidence="2" id="KW-0732">Signal</keyword>
<evidence type="ECO:0000256" key="2">
    <source>
        <dbReference type="SAM" id="SignalP"/>
    </source>
</evidence>
<protein>
    <submittedName>
        <fullName evidence="3">Putative conserved lipoprotein LppL</fullName>
    </submittedName>
</protein>
<name>A0A7I9UZ67_9ACTN</name>
<dbReference type="Gene3D" id="2.130.10.10">
    <property type="entry name" value="YVTN repeat-like/Quinoprotein amine dehydrogenase"/>
    <property type="match status" value="1"/>
</dbReference>
<keyword evidence="4" id="KW-1185">Reference proteome</keyword>
<evidence type="ECO:0000256" key="1">
    <source>
        <dbReference type="SAM" id="MobiDB-lite"/>
    </source>
</evidence>
<feature type="signal peptide" evidence="2">
    <location>
        <begin position="1"/>
        <end position="20"/>
    </location>
</feature>
<dbReference type="AlphaFoldDB" id="A0A7I9UZ67"/>
<evidence type="ECO:0000313" key="3">
    <source>
        <dbReference type="EMBL" id="GED98131.1"/>
    </source>
</evidence>
<comment type="caution">
    <text evidence="3">The sequence shown here is derived from an EMBL/GenBank/DDBJ whole genome shotgun (WGS) entry which is preliminary data.</text>
</comment>
<organism evidence="3 4">
    <name type="scientific">Gordonia crocea</name>
    <dbReference type="NCBI Taxonomy" id="589162"/>
    <lineage>
        <taxon>Bacteria</taxon>
        <taxon>Bacillati</taxon>
        <taxon>Actinomycetota</taxon>
        <taxon>Actinomycetes</taxon>
        <taxon>Mycobacteriales</taxon>
        <taxon>Gordoniaceae</taxon>
        <taxon>Gordonia</taxon>
    </lineage>
</organism>
<feature type="chain" id="PRO_5039423855" evidence="2">
    <location>
        <begin position="21"/>
        <end position="334"/>
    </location>
</feature>